<keyword evidence="1" id="KW-1133">Transmembrane helix</keyword>
<evidence type="ECO:0000256" key="1">
    <source>
        <dbReference type="SAM" id="Phobius"/>
    </source>
</evidence>
<keyword evidence="1" id="KW-0812">Transmembrane</keyword>
<comment type="caution">
    <text evidence="2">The sequence shown here is derived from an EMBL/GenBank/DDBJ whole genome shotgun (WGS) entry which is preliminary data.</text>
</comment>
<feature type="transmembrane region" description="Helical" evidence="1">
    <location>
        <begin position="77"/>
        <end position="99"/>
    </location>
</feature>
<evidence type="ECO:0000313" key="2">
    <source>
        <dbReference type="EMBL" id="MEQ2266970.1"/>
    </source>
</evidence>
<dbReference type="Proteomes" id="UP001444071">
    <property type="component" value="Unassembled WGS sequence"/>
</dbReference>
<dbReference type="EMBL" id="JAHRIM010041046">
    <property type="protein sequence ID" value="MEQ2266970.1"/>
    <property type="molecule type" value="Genomic_DNA"/>
</dbReference>
<protein>
    <submittedName>
        <fullName evidence="2">Uncharacterized protein</fullName>
    </submittedName>
</protein>
<keyword evidence="1" id="KW-0472">Membrane</keyword>
<evidence type="ECO:0000313" key="3">
    <source>
        <dbReference type="Proteomes" id="UP001444071"/>
    </source>
</evidence>
<organism evidence="2 3">
    <name type="scientific">Xenotaenia resolanae</name>
    <dbReference type="NCBI Taxonomy" id="208358"/>
    <lineage>
        <taxon>Eukaryota</taxon>
        <taxon>Metazoa</taxon>
        <taxon>Chordata</taxon>
        <taxon>Craniata</taxon>
        <taxon>Vertebrata</taxon>
        <taxon>Euteleostomi</taxon>
        <taxon>Actinopterygii</taxon>
        <taxon>Neopterygii</taxon>
        <taxon>Teleostei</taxon>
        <taxon>Neoteleostei</taxon>
        <taxon>Acanthomorphata</taxon>
        <taxon>Ovalentaria</taxon>
        <taxon>Atherinomorphae</taxon>
        <taxon>Cyprinodontiformes</taxon>
        <taxon>Goodeidae</taxon>
        <taxon>Xenotaenia</taxon>
    </lineage>
</organism>
<gene>
    <name evidence="2" type="ORF">XENORESO_000025</name>
</gene>
<accession>A0ABV0WC00</accession>
<name>A0ABV0WC00_9TELE</name>
<keyword evidence="3" id="KW-1185">Reference proteome</keyword>
<sequence>MAGPTVVHLTCRKGSTMRIQEDRHGSKILPPPLYFTWTNAKEYIVNARRQGGNVINFNKYSVSNALFPCALFWPPSIHSGCFVTVPITGFSGPIVAFLVRSRGR</sequence>
<proteinExistence type="predicted"/>
<reference evidence="2 3" key="1">
    <citation type="submission" date="2021-06" db="EMBL/GenBank/DDBJ databases">
        <authorList>
            <person name="Palmer J.M."/>
        </authorList>
    </citation>
    <scope>NUCLEOTIDE SEQUENCE [LARGE SCALE GENOMIC DNA]</scope>
    <source>
        <strain evidence="2 3">XR_2019</strain>
        <tissue evidence="2">Muscle</tissue>
    </source>
</reference>